<reference evidence="5 6" key="1">
    <citation type="submission" date="2023-08" db="EMBL/GenBank/DDBJ databases">
        <title>Microbacterium sp. nov., isolated from a waste landfill.</title>
        <authorList>
            <person name="Wen W."/>
        </authorList>
    </citation>
    <scope>NUCLEOTIDE SEQUENCE [LARGE SCALE GENOMIC DNA]</scope>
    <source>
        <strain evidence="5 6">ASV81</strain>
    </source>
</reference>
<organism evidence="5 6">
    <name type="scientific">Microbacterium capsulatum</name>
    <dbReference type="NCBI Taxonomy" id="3041921"/>
    <lineage>
        <taxon>Bacteria</taxon>
        <taxon>Bacillati</taxon>
        <taxon>Actinomycetota</taxon>
        <taxon>Actinomycetes</taxon>
        <taxon>Micrococcales</taxon>
        <taxon>Microbacteriaceae</taxon>
        <taxon>Microbacterium</taxon>
    </lineage>
</organism>
<comment type="similarity">
    <text evidence="3">Belongs to the acetyltransferase family. RimJ subfamily.</text>
</comment>
<evidence type="ECO:0000256" key="2">
    <source>
        <dbReference type="ARBA" id="ARBA00023315"/>
    </source>
</evidence>
<evidence type="ECO:0000256" key="1">
    <source>
        <dbReference type="ARBA" id="ARBA00022679"/>
    </source>
</evidence>
<dbReference type="SUPFAM" id="SSF55729">
    <property type="entry name" value="Acyl-CoA N-acyltransferases (Nat)"/>
    <property type="match status" value="1"/>
</dbReference>
<keyword evidence="1" id="KW-0808">Transferase</keyword>
<evidence type="ECO:0000313" key="5">
    <source>
        <dbReference type="EMBL" id="MDQ4215288.1"/>
    </source>
</evidence>
<evidence type="ECO:0000313" key="6">
    <source>
        <dbReference type="Proteomes" id="UP001230289"/>
    </source>
</evidence>
<proteinExistence type="inferred from homology"/>
<dbReference type="Gene3D" id="3.40.630.30">
    <property type="match status" value="1"/>
</dbReference>
<dbReference type="Pfam" id="PF13302">
    <property type="entry name" value="Acetyltransf_3"/>
    <property type="match status" value="1"/>
</dbReference>
<evidence type="ECO:0000259" key="4">
    <source>
        <dbReference type="PROSITE" id="PS51186"/>
    </source>
</evidence>
<dbReference type="RefSeq" id="WP_308490242.1">
    <property type="nucleotide sequence ID" value="NZ_JAVFCB010000009.1"/>
</dbReference>
<name>A0ABU0XJI6_9MICO</name>
<sequence>MITLRPWQPEDRPLLDRFNTLEMTAHLVAQESDEELEKRHRRYLRTDLPGRMLVICDGDDAVGSIGYWETSEGADDAVWEAGWSVLPEFQGRGYAGQALAALLDVVRADGRHAEIHAYPSVDNTASNALCRRAGFTLRSARPFPFRGEEILSNDWALIL</sequence>
<gene>
    <name evidence="5" type="ORF">RBR11_15325</name>
</gene>
<accession>A0ABU0XJI6</accession>
<keyword evidence="6" id="KW-1185">Reference proteome</keyword>
<dbReference type="PANTHER" id="PTHR43792:SF8">
    <property type="entry name" value="[RIBOSOMAL PROTEIN US5]-ALANINE N-ACETYLTRANSFERASE"/>
    <property type="match status" value="1"/>
</dbReference>
<dbReference type="PROSITE" id="PS51186">
    <property type="entry name" value="GNAT"/>
    <property type="match status" value="1"/>
</dbReference>
<dbReference type="InterPro" id="IPR051531">
    <property type="entry name" value="N-acetyltransferase"/>
</dbReference>
<protein>
    <submittedName>
        <fullName evidence="5">GNAT family N-acetyltransferase</fullName>
    </submittedName>
</protein>
<evidence type="ECO:0000256" key="3">
    <source>
        <dbReference type="ARBA" id="ARBA00038502"/>
    </source>
</evidence>
<keyword evidence="2" id="KW-0012">Acyltransferase</keyword>
<dbReference type="CDD" id="cd04301">
    <property type="entry name" value="NAT_SF"/>
    <property type="match status" value="1"/>
</dbReference>
<dbReference type="EMBL" id="JAVFCB010000009">
    <property type="protein sequence ID" value="MDQ4215288.1"/>
    <property type="molecule type" value="Genomic_DNA"/>
</dbReference>
<dbReference type="Proteomes" id="UP001230289">
    <property type="component" value="Unassembled WGS sequence"/>
</dbReference>
<dbReference type="InterPro" id="IPR000182">
    <property type="entry name" value="GNAT_dom"/>
</dbReference>
<comment type="caution">
    <text evidence="5">The sequence shown here is derived from an EMBL/GenBank/DDBJ whole genome shotgun (WGS) entry which is preliminary data.</text>
</comment>
<dbReference type="InterPro" id="IPR016181">
    <property type="entry name" value="Acyl_CoA_acyltransferase"/>
</dbReference>
<feature type="domain" description="N-acetyltransferase" evidence="4">
    <location>
        <begin position="2"/>
        <end position="159"/>
    </location>
</feature>
<dbReference type="PANTHER" id="PTHR43792">
    <property type="entry name" value="GNAT FAMILY, PUTATIVE (AFU_ORTHOLOGUE AFUA_3G00765)-RELATED-RELATED"/>
    <property type="match status" value="1"/>
</dbReference>